<keyword evidence="3" id="KW-1185">Reference proteome</keyword>
<dbReference type="RefSeq" id="WP_143312950.1">
    <property type="nucleotide sequence ID" value="NZ_FUWZ01000002.1"/>
</dbReference>
<feature type="chain" id="PRO_5012933586" description="PBCV-specific basic adaptor domain-containing protein" evidence="1">
    <location>
        <begin position="27"/>
        <end position="101"/>
    </location>
</feature>
<gene>
    <name evidence="2" type="ORF">SAMN04488128_1021602</name>
</gene>
<dbReference type="Proteomes" id="UP000190367">
    <property type="component" value="Unassembled WGS sequence"/>
</dbReference>
<sequence>MRAPKTISAVLFALAFGAVATLPAQAVFAQNNLDSTAKKVGNKTASIAVKGASAITDKIYKGKEGPNGETVYINRKDQKYIVNEKGRKVYLKPSQIHNKKA</sequence>
<dbReference type="OrthoDB" id="674866at2"/>
<proteinExistence type="predicted"/>
<evidence type="ECO:0000313" key="3">
    <source>
        <dbReference type="Proteomes" id="UP000190367"/>
    </source>
</evidence>
<evidence type="ECO:0008006" key="4">
    <source>
        <dbReference type="Google" id="ProtNLM"/>
    </source>
</evidence>
<organism evidence="2 3">
    <name type="scientific">Chitinophaga eiseniae</name>
    <dbReference type="NCBI Taxonomy" id="634771"/>
    <lineage>
        <taxon>Bacteria</taxon>
        <taxon>Pseudomonadati</taxon>
        <taxon>Bacteroidota</taxon>
        <taxon>Chitinophagia</taxon>
        <taxon>Chitinophagales</taxon>
        <taxon>Chitinophagaceae</taxon>
        <taxon>Chitinophaga</taxon>
    </lineage>
</organism>
<name>A0A1T4RYU7_9BACT</name>
<feature type="signal peptide" evidence="1">
    <location>
        <begin position="1"/>
        <end position="26"/>
    </location>
</feature>
<protein>
    <recommendedName>
        <fullName evidence="4">PBCV-specific basic adaptor domain-containing protein</fullName>
    </recommendedName>
</protein>
<keyword evidence="1" id="KW-0732">Signal</keyword>
<accession>A0A1T4RYU7</accession>
<dbReference type="AlphaFoldDB" id="A0A1T4RYU7"/>
<evidence type="ECO:0000256" key="1">
    <source>
        <dbReference type="SAM" id="SignalP"/>
    </source>
</evidence>
<dbReference type="EMBL" id="FUWZ01000002">
    <property type="protein sequence ID" value="SKA21179.1"/>
    <property type="molecule type" value="Genomic_DNA"/>
</dbReference>
<evidence type="ECO:0000313" key="2">
    <source>
        <dbReference type="EMBL" id="SKA21179.1"/>
    </source>
</evidence>
<reference evidence="3" key="1">
    <citation type="submission" date="2017-02" db="EMBL/GenBank/DDBJ databases">
        <authorList>
            <person name="Varghese N."/>
            <person name="Submissions S."/>
        </authorList>
    </citation>
    <scope>NUCLEOTIDE SEQUENCE [LARGE SCALE GENOMIC DNA]</scope>
    <source>
        <strain evidence="3">DSM 22224</strain>
    </source>
</reference>